<evidence type="ECO:0000313" key="6">
    <source>
        <dbReference type="Proteomes" id="UP000031056"/>
    </source>
</evidence>
<dbReference type="InterPro" id="IPR051857">
    <property type="entry name" value="Asn_synthetase_domain"/>
</dbReference>
<dbReference type="RefSeq" id="XP_014563973.1">
    <property type="nucleotide sequence ID" value="XM_014708487.1"/>
</dbReference>
<dbReference type="PANTHER" id="PTHR45937:SF1">
    <property type="entry name" value="ASPARAGINE SYNTHETASE DOMAIN-CONTAINING PROTEIN 1"/>
    <property type="match status" value="1"/>
</dbReference>
<dbReference type="GO" id="GO:0004066">
    <property type="term" value="F:asparagine synthase (glutamine-hydrolyzing) activity"/>
    <property type="evidence" value="ECO:0007669"/>
    <property type="project" value="InterPro"/>
</dbReference>
<dbReference type="STRING" id="1354746.A0A0B2UFS2"/>
<gene>
    <name evidence="5" type="ORF">M896_041280</name>
</gene>
<dbReference type="OrthoDB" id="10252281at2759"/>
<evidence type="ECO:0000256" key="3">
    <source>
        <dbReference type="ARBA" id="ARBA00022962"/>
    </source>
</evidence>
<protein>
    <submittedName>
        <fullName evidence="5">Asparagine synthase</fullName>
    </submittedName>
</protein>
<dbReference type="PANTHER" id="PTHR45937">
    <property type="entry name" value="ASPARAGINE SYNTHETASE DOMAIN-CONTAINING PROTEIN 1"/>
    <property type="match status" value="1"/>
</dbReference>
<keyword evidence="2" id="KW-0061">Asparagine biosynthesis</keyword>
<keyword evidence="6" id="KW-1185">Reference proteome</keyword>
<dbReference type="Pfam" id="PF00733">
    <property type="entry name" value="Asn_synthase"/>
    <property type="match status" value="1"/>
</dbReference>
<evidence type="ECO:0000256" key="1">
    <source>
        <dbReference type="ARBA" id="ARBA00022605"/>
    </source>
</evidence>
<evidence type="ECO:0000313" key="5">
    <source>
        <dbReference type="EMBL" id="KHN69931.1"/>
    </source>
</evidence>
<evidence type="ECO:0000259" key="4">
    <source>
        <dbReference type="Pfam" id="PF00733"/>
    </source>
</evidence>
<dbReference type="Proteomes" id="UP000031056">
    <property type="component" value="Unassembled WGS sequence"/>
</dbReference>
<accession>A0A0B2UFS2</accession>
<dbReference type="CDD" id="cd01991">
    <property type="entry name" value="Asn_synthase_B_C"/>
    <property type="match status" value="1"/>
</dbReference>
<dbReference type="GeneID" id="26261566"/>
<name>A0A0B2UFS2_9MICR</name>
<dbReference type="HOGENOM" id="CLU_012368_1_0_1"/>
<comment type="caution">
    <text evidence="5">The sequence shown here is derived from an EMBL/GenBank/DDBJ whole genome shotgun (WGS) entry which is preliminary data.</text>
</comment>
<dbReference type="AlphaFoldDB" id="A0A0B2UFS2"/>
<feature type="domain" description="Asparagine synthetase" evidence="4">
    <location>
        <begin position="244"/>
        <end position="388"/>
    </location>
</feature>
<keyword evidence="1" id="KW-0028">Amino-acid biosynthesis</keyword>
<dbReference type="VEuPathDB" id="MicrosporidiaDB:M896_041280"/>
<dbReference type="Gene3D" id="3.40.50.620">
    <property type="entry name" value="HUPs"/>
    <property type="match status" value="1"/>
</dbReference>
<sequence>MSLAMNKHSMNTEILWFMHKSQTQICKHISSESCALTHSKLAFGSVINITNNGIVLIHNHRIYNSIQNSNEWMMSLIHTLENSLDSMKQSSMQKCIYGIARKTIETIHEKLSKYENETTVILAVRDTVFFMKDDVGTTSLGYTLNPFCLSHTHYSNEIDPMCIYSYNRRSGTLDSWLKHSSTLVNAYISKINSISKYITIEKHSEYAYLKKHLEILNDHEFIGKYALENNLQAKDEVNEFIQIFHNSVMHRIVSGDICIFFSGGVDSMLLAVFMHHSAAPKQKIYLINTSFGQSSDRDTGKMRYEELCLMFKQRTFVFIENDVGIKMLREAETHIYELIYPKTKPMDFNIAATLFFSAKEARKYSSVAYAGSGADELFGGYSRYTKCEFRDSMLFDLLTISHHNLCRDNRVMSDNQIECRYPFLDSKLIQYSLSISDNMIFGSGLNKLIIREVLRRYGFDNAANVPKKAMQYGSGAFKMENKHSTYNKNHQ</sequence>
<dbReference type="EMBL" id="JOKQ01000004">
    <property type="protein sequence ID" value="KHN69931.1"/>
    <property type="molecule type" value="Genomic_DNA"/>
</dbReference>
<proteinExistence type="predicted"/>
<organism evidence="5 6">
    <name type="scientific">Ordospora colligata OC4</name>
    <dbReference type="NCBI Taxonomy" id="1354746"/>
    <lineage>
        <taxon>Eukaryota</taxon>
        <taxon>Fungi</taxon>
        <taxon>Fungi incertae sedis</taxon>
        <taxon>Microsporidia</taxon>
        <taxon>Ordosporidae</taxon>
        <taxon>Ordospora</taxon>
    </lineage>
</organism>
<dbReference type="InParanoid" id="A0A0B2UFS2"/>
<evidence type="ECO:0000256" key="2">
    <source>
        <dbReference type="ARBA" id="ARBA00022888"/>
    </source>
</evidence>
<dbReference type="InterPro" id="IPR001962">
    <property type="entry name" value="Asn_synthase"/>
</dbReference>
<dbReference type="SUPFAM" id="SSF52402">
    <property type="entry name" value="Adenine nucleotide alpha hydrolases-like"/>
    <property type="match status" value="1"/>
</dbReference>
<dbReference type="GO" id="GO:0006529">
    <property type="term" value="P:asparagine biosynthetic process"/>
    <property type="evidence" value="ECO:0007669"/>
    <property type="project" value="UniProtKB-KW"/>
</dbReference>
<reference evidence="5 6" key="1">
    <citation type="journal article" date="2014" name="MBio">
        <title>The Ordospora colligata genome; evolution of extreme reduction in microsporidia and host-to-parasite horizontal gene transfer.</title>
        <authorList>
            <person name="Pombert J.-F."/>
            <person name="Haag K.L."/>
            <person name="Beidas S."/>
            <person name="Ebert D."/>
            <person name="Keeling P.J."/>
        </authorList>
    </citation>
    <scope>NUCLEOTIDE SEQUENCE [LARGE SCALE GENOMIC DNA]</scope>
    <source>
        <strain evidence="5 6">OC4</strain>
    </source>
</reference>
<dbReference type="InterPro" id="IPR014729">
    <property type="entry name" value="Rossmann-like_a/b/a_fold"/>
</dbReference>
<keyword evidence="3" id="KW-0315">Glutamine amidotransferase</keyword>